<dbReference type="AlphaFoldDB" id="A0A975PL75"/>
<sequence>MGIDADGHVSGDACGKGDTSKSGFAPKSRAKVCAAVVRGALSDSRAFPAGFCNTRWSLVDTNGGSASR</sequence>
<feature type="region of interest" description="Disordered" evidence="1">
    <location>
        <begin position="1"/>
        <end position="29"/>
    </location>
</feature>
<gene>
    <name evidence="2" type="ORF">KDD17_10330</name>
</gene>
<dbReference type="Proteomes" id="UP000683291">
    <property type="component" value="Chromosome 1"/>
</dbReference>
<dbReference type="KEGG" id="sual:KDD17_10330"/>
<dbReference type="EMBL" id="CP073581">
    <property type="protein sequence ID" value="QUJ75379.1"/>
    <property type="molecule type" value="Genomic_DNA"/>
</dbReference>
<organism evidence="2 3">
    <name type="scientific">Sulfitobacter albidus</name>
    <dbReference type="NCBI Taxonomy" id="2829501"/>
    <lineage>
        <taxon>Bacteria</taxon>
        <taxon>Pseudomonadati</taxon>
        <taxon>Pseudomonadota</taxon>
        <taxon>Alphaproteobacteria</taxon>
        <taxon>Rhodobacterales</taxon>
        <taxon>Roseobacteraceae</taxon>
        <taxon>Sulfitobacter</taxon>
    </lineage>
</organism>
<accession>A0A975PL75</accession>
<protein>
    <submittedName>
        <fullName evidence="2">Uncharacterized protein</fullName>
    </submittedName>
</protein>
<evidence type="ECO:0000313" key="3">
    <source>
        <dbReference type="Proteomes" id="UP000683291"/>
    </source>
</evidence>
<name>A0A975PL75_9RHOB</name>
<evidence type="ECO:0000313" key="2">
    <source>
        <dbReference type="EMBL" id="QUJ75379.1"/>
    </source>
</evidence>
<proteinExistence type="predicted"/>
<dbReference type="RefSeq" id="WP_212703584.1">
    <property type="nucleotide sequence ID" value="NZ_CP073581.1"/>
</dbReference>
<keyword evidence="3" id="KW-1185">Reference proteome</keyword>
<evidence type="ECO:0000256" key="1">
    <source>
        <dbReference type="SAM" id="MobiDB-lite"/>
    </source>
</evidence>
<reference evidence="2" key="1">
    <citation type="submission" date="2021-04" db="EMBL/GenBank/DDBJ databases">
        <title>Complete genome sequence for Sulfitobacter sp. strain JK7-1.</title>
        <authorList>
            <person name="Park S.-J."/>
        </authorList>
    </citation>
    <scope>NUCLEOTIDE SEQUENCE</scope>
    <source>
        <strain evidence="2">JK7-1</strain>
    </source>
</reference>